<dbReference type="EMBL" id="JACVVK020000011">
    <property type="protein sequence ID" value="KAK7505276.1"/>
    <property type="molecule type" value="Genomic_DNA"/>
</dbReference>
<feature type="transmembrane region" description="Helical" evidence="9">
    <location>
        <begin position="126"/>
        <end position="146"/>
    </location>
</feature>
<proteinExistence type="inferred from homology"/>
<dbReference type="PANTHER" id="PTHR13032">
    <property type="entry name" value="MITOCHONDRIAL IMPORT INNER MEMBRANE TRANSLOCASE SUBUNIT TIM21"/>
    <property type="match status" value="1"/>
</dbReference>
<evidence type="ECO:0000256" key="6">
    <source>
        <dbReference type="ARBA" id="ARBA00022989"/>
    </source>
</evidence>
<accession>A0ABD0M1V4</accession>
<dbReference type="Pfam" id="PF08294">
    <property type="entry name" value="TIM21"/>
    <property type="match status" value="1"/>
</dbReference>
<evidence type="ECO:0000256" key="9">
    <source>
        <dbReference type="RuleBase" id="RU367142"/>
    </source>
</evidence>
<evidence type="ECO:0000256" key="10">
    <source>
        <dbReference type="SAM" id="MobiDB-lite"/>
    </source>
</evidence>
<dbReference type="InterPro" id="IPR013261">
    <property type="entry name" value="Tim21"/>
</dbReference>
<keyword evidence="5" id="KW-0809">Transit peptide</keyword>
<organism evidence="11 12">
    <name type="scientific">Batillaria attramentaria</name>
    <dbReference type="NCBI Taxonomy" id="370345"/>
    <lineage>
        <taxon>Eukaryota</taxon>
        <taxon>Metazoa</taxon>
        <taxon>Spiralia</taxon>
        <taxon>Lophotrochozoa</taxon>
        <taxon>Mollusca</taxon>
        <taxon>Gastropoda</taxon>
        <taxon>Caenogastropoda</taxon>
        <taxon>Sorbeoconcha</taxon>
        <taxon>Cerithioidea</taxon>
        <taxon>Batillariidae</taxon>
        <taxon>Batillaria</taxon>
    </lineage>
</organism>
<dbReference type="GO" id="GO:0005744">
    <property type="term" value="C:TIM23 mitochondrial import inner membrane translocase complex"/>
    <property type="evidence" value="ECO:0007669"/>
    <property type="project" value="UniProtKB-UniRule"/>
</dbReference>
<dbReference type="AlphaFoldDB" id="A0ABD0M1V4"/>
<keyword evidence="9" id="KW-0811">Translocation</keyword>
<dbReference type="Gene3D" id="3.10.450.320">
    <property type="entry name" value="Mitochondrial import inner membrane translocase subunit Tim21"/>
    <property type="match status" value="1"/>
</dbReference>
<dbReference type="InterPro" id="IPR038552">
    <property type="entry name" value="Tim21_IMS_sf"/>
</dbReference>
<evidence type="ECO:0000313" key="11">
    <source>
        <dbReference type="EMBL" id="KAK7505276.1"/>
    </source>
</evidence>
<evidence type="ECO:0000256" key="3">
    <source>
        <dbReference type="ARBA" id="ARBA00022692"/>
    </source>
</evidence>
<evidence type="ECO:0000256" key="5">
    <source>
        <dbReference type="ARBA" id="ARBA00022946"/>
    </source>
</evidence>
<keyword evidence="7 9" id="KW-0496">Mitochondrion</keyword>
<keyword evidence="8 9" id="KW-0472">Membrane</keyword>
<dbReference type="FunFam" id="3.10.450.320:FF:000002">
    <property type="entry name" value="Mitochondrial import inner membrane translocase subunit tim21"/>
    <property type="match status" value="1"/>
</dbReference>
<gene>
    <name evidence="11" type="ORF">BaRGS_00003438</name>
</gene>
<keyword evidence="4 9" id="KW-0999">Mitochondrion inner membrane</keyword>
<keyword evidence="3 9" id="KW-0812">Transmembrane</keyword>
<feature type="compositionally biased region" description="Polar residues" evidence="10">
    <location>
        <begin position="85"/>
        <end position="95"/>
    </location>
</feature>
<evidence type="ECO:0000256" key="2">
    <source>
        <dbReference type="ARBA" id="ARBA00010867"/>
    </source>
</evidence>
<sequence length="259" mass="29312">MNIWMQGRNLALCKDVFRLKQISLHAKCCHKLSSSQGYENARALQLHVAYLPNLHSGKRKLGTEPFSDPNVLRQQLYTISFVPTRSKSTGKQSSDTSEKRSLVEARESPYAGLTPSQKVKEAGKDASYTLVIVVGLAVTGFMFYMIGRELFSSQSPSGVYGDALKKCQASMEVTAALGEPIKGYGETTRRGRRRHVSHTEFEVNGVPHMRMRFYVEGPYRKATVHVEVEKGESGKYEYRYLFVETEGYPHRTFILEDNR</sequence>
<comment type="caution">
    <text evidence="11">The sequence shown here is derived from an EMBL/GenBank/DDBJ whole genome shotgun (WGS) entry which is preliminary data.</text>
</comment>
<dbReference type="Proteomes" id="UP001519460">
    <property type="component" value="Unassembled WGS sequence"/>
</dbReference>
<comment type="function">
    <text evidence="9">Essential component of the TIM23 complex, a complex that mediates the translocation of transit peptide-containing proteins across the mitochondrial inner membrane.</text>
</comment>
<dbReference type="GO" id="GO:0030150">
    <property type="term" value="P:protein import into mitochondrial matrix"/>
    <property type="evidence" value="ECO:0007669"/>
    <property type="project" value="UniProtKB-UniRule"/>
</dbReference>
<evidence type="ECO:0000256" key="4">
    <source>
        <dbReference type="ARBA" id="ARBA00022792"/>
    </source>
</evidence>
<feature type="region of interest" description="Disordered" evidence="10">
    <location>
        <begin position="85"/>
        <end position="108"/>
    </location>
</feature>
<dbReference type="PANTHER" id="PTHR13032:SF6">
    <property type="entry name" value="MITOCHONDRIAL IMPORT INNER MEMBRANE TRANSLOCASE SUBUNIT TIM21"/>
    <property type="match status" value="1"/>
</dbReference>
<evidence type="ECO:0000256" key="1">
    <source>
        <dbReference type="ARBA" id="ARBA00004434"/>
    </source>
</evidence>
<comment type="subunit">
    <text evidence="9">Component of the TIM23 complex.</text>
</comment>
<keyword evidence="12" id="KW-1185">Reference proteome</keyword>
<protein>
    <recommendedName>
        <fullName evidence="9">Mitochondrial import inner membrane translocase subunit Tim21</fullName>
    </recommendedName>
</protein>
<feature type="compositionally biased region" description="Basic and acidic residues" evidence="10">
    <location>
        <begin position="96"/>
        <end position="107"/>
    </location>
</feature>
<keyword evidence="9" id="KW-0813">Transport</keyword>
<keyword evidence="9" id="KW-0653">Protein transport</keyword>
<evidence type="ECO:0000313" key="12">
    <source>
        <dbReference type="Proteomes" id="UP001519460"/>
    </source>
</evidence>
<comment type="similarity">
    <text evidence="2 9">Belongs to the TIM21 family.</text>
</comment>
<evidence type="ECO:0000256" key="8">
    <source>
        <dbReference type="ARBA" id="ARBA00023136"/>
    </source>
</evidence>
<name>A0ABD0M1V4_9CAEN</name>
<evidence type="ECO:0000256" key="7">
    <source>
        <dbReference type="ARBA" id="ARBA00023128"/>
    </source>
</evidence>
<reference evidence="11 12" key="1">
    <citation type="journal article" date="2023" name="Sci. Data">
        <title>Genome assembly of the Korean intertidal mud-creeper Batillaria attramentaria.</title>
        <authorList>
            <person name="Patra A.K."/>
            <person name="Ho P.T."/>
            <person name="Jun S."/>
            <person name="Lee S.J."/>
            <person name="Kim Y."/>
            <person name="Won Y.J."/>
        </authorList>
    </citation>
    <scope>NUCLEOTIDE SEQUENCE [LARGE SCALE GENOMIC DNA]</scope>
    <source>
        <strain evidence="11">Wonlab-2016</strain>
    </source>
</reference>
<comment type="subcellular location">
    <subcellularLocation>
        <location evidence="1 9">Mitochondrion inner membrane</location>
        <topology evidence="1 9">Single-pass membrane protein</topology>
    </subcellularLocation>
</comment>
<keyword evidence="6 9" id="KW-1133">Transmembrane helix</keyword>